<feature type="compositionally biased region" description="Polar residues" evidence="1">
    <location>
        <begin position="54"/>
        <end position="66"/>
    </location>
</feature>
<feature type="region of interest" description="Disordered" evidence="1">
    <location>
        <begin position="400"/>
        <end position="527"/>
    </location>
</feature>
<organism evidence="3 4">
    <name type="scientific">Hymenoscyphus albidus</name>
    <dbReference type="NCBI Taxonomy" id="595503"/>
    <lineage>
        <taxon>Eukaryota</taxon>
        <taxon>Fungi</taxon>
        <taxon>Dikarya</taxon>
        <taxon>Ascomycota</taxon>
        <taxon>Pezizomycotina</taxon>
        <taxon>Leotiomycetes</taxon>
        <taxon>Helotiales</taxon>
        <taxon>Helotiaceae</taxon>
        <taxon>Hymenoscyphus</taxon>
    </lineage>
</organism>
<dbReference type="PANTHER" id="PTHR47815">
    <property type="entry name" value="UNIVERSAL STRESS PROTEIN A FAMILY PROTEIN C25B2.10"/>
    <property type="match status" value="1"/>
</dbReference>
<dbReference type="EMBL" id="CAJVRM010000295">
    <property type="protein sequence ID" value="CAG8979043.1"/>
    <property type="molecule type" value="Genomic_DNA"/>
</dbReference>
<proteinExistence type="predicted"/>
<feature type="compositionally biased region" description="Low complexity" evidence="1">
    <location>
        <begin position="100"/>
        <end position="110"/>
    </location>
</feature>
<gene>
    <name evidence="3" type="ORF">HYALB_00013207</name>
</gene>
<feature type="compositionally biased region" description="Acidic residues" evidence="1">
    <location>
        <begin position="445"/>
        <end position="462"/>
    </location>
</feature>
<dbReference type="InterPro" id="IPR006016">
    <property type="entry name" value="UspA"/>
</dbReference>
<evidence type="ECO:0000256" key="1">
    <source>
        <dbReference type="SAM" id="MobiDB-lite"/>
    </source>
</evidence>
<feature type="domain" description="UspA" evidence="2">
    <location>
        <begin position="177"/>
        <end position="316"/>
    </location>
</feature>
<feature type="region of interest" description="Disordered" evidence="1">
    <location>
        <begin position="1"/>
        <end position="66"/>
    </location>
</feature>
<feature type="compositionally biased region" description="Polar residues" evidence="1">
    <location>
        <begin position="403"/>
        <end position="419"/>
    </location>
</feature>
<accession>A0A9N9LR43</accession>
<name>A0A9N9LR43_9HELO</name>
<dbReference type="SUPFAM" id="SSF52402">
    <property type="entry name" value="Adenine nucleotide alpha hydrolases-like"/>
    <property type="match status" value="1"/>
</dbReference>
<feature type="compositionally biased region" description="Low complexity" evidence="1">
    <location>
        <begin position="1"/>
        <end position="14"/>
    </location>
</feature>
<dbReference type="Gene3D" id="3.40.50.620">
    <property type="entry name" value="HUPs"/>
    <property type="match status" value="1"/>
</dbReference>
<evidence type="ECO:0000313" key="4">
    <source>
        <dbReference type="Proteomes" id="UP000701801"/>
    </source>
</evidence>
<dbReference type="InterPro" id="IPR014729">
    <property type="entry name" value="Rossmann-like_a/b/a_fold"/>
</dbReference>
<sequence>MSSPSPRRTVSPSSNTGTSNGYFNITTGSGGGGASSSGNGKGLGNGSGKGEASNANSPTVVATSGSPILSSQETLVTSPRLDPIIEHVIAAHTRPSRATSISSISFKSSSRGGPTSPIGQPKPARRIRDASPPPASRFQHHVSFDNFGVGGEPTENNTISFTLNVKHKGYQFKRRSRTFMVGIDENDYSDIALRWMLEELVDDGDEIICLRVIEKGAKIISDRNLERRQYQTEARELLKRIQKKNDENRAISIVLEFAVGKVHATFQKMIQIYEPAMLIVGTRGRSLGGVQGLVSNRNSFSKWCLQYSPVPVVVVRPTEKRIKKKNKRGADPSRQDYARILRESGINEHETNPGSNAVELELSNTPDVEAHAVAAALGLPAAFDPTLKPLHLSGSQALKKVESGTSDVTNISKDSNNVDSRPDSPSAAFKNQKGAPLTADSPTPSEEDNESSEEEEDDEAGEFEAVSGQLLLGNKDTVPPSIEKKKKLHDMEVGEAKALLSPAGRKSSVGSVESSVSGMGSGGGVEE</sequence>
<comment type="caution">
    <text evidence="3">The sequence shown here is derived from an EMBL/GenBank/DDBJ whole genome shotgun (WGS) entry which is preliminary data.</text>
</comment>
<dbReference type="CDD" id="cd23659">
    <property type="entry name" value="USP_At3g01520-like"/>
    <property type="match status" value="1"/>
</dbReference>
<keyword evidence="4" id="KW-1185">Reference proteome</keyword>
<feature type="compositionally biased region" description="Polar residues" evidence="1">
    <location>
        <begin position="15"/>
        <end position="27"/>
    </location>
</feature>
<dbReference type="OrthoDB" id="843225at2759"/>
<feature type="region of interest" description="Disordered" evidence="1">
    <location>
        <begin position="93"/>
        <end position="144"/>
    </location>
</feature>
<evidence type="ECO:0000259" key="2">
    <source>
        <dbReference type="Pfam" id="PF00582"/>
    </source>
</evidence>
<evidence type="ECO:0000313" key="3">
    <source>
        <dbReference type="EMBL" id="CAG8979043.1"/>
    </source>
</evidence>
<protein>
    <recommendedName>
        <fullName evidence="2">UspA domain-containing protein</fullName>
    </recommendedName>
</protein>
<feature type="compositionally biased region" description="Gly residues" evidence="1">
    <location>
        <begin position="28"/>
        <end position="49"/>
    </location>
</feature>
<dbReference type="AlphaFoldDB" id="A0A9N9LR43"/>
<reference evidence="3" key="1">
    <citation type="submission" date="2021-07" db="EMBL/GenBank/DDBJ databases">
        <authorList>
            <person name="Durling M."/>
        </authorList>
    </citation>
    <scope>NUCLEOTIDE SEQUENCE</scope>
</reference>
<dbReference type="PANTHER" id="PTHR47815:SF1">
    <property type="entry name" value="UNIVERSAL STRESS PROTEIN A FAMILY PROTEIN C25B2.10"/>
    <property type="match status" value="1"/>
</dbReference>
<feature type="compositionally biased region" description="Low complexity" evidence="1">
    <location>
        <begin position="507"/>
        <end position="518"/>
    </location>
</feature>
<dbReference type="Pfam" id="PF00582">
    <property type="entry name" value="Usp"/>
    <property type="match status" value="1"/>
</dbReference>
<dbReference type="Proteomes" id="UP000701801">
    <property type="component" value="Unassembled WGS sequence"/>
</dbReference>